<organism evidence="2 3">
    <name type="scientific">Fischerella muscicola CCMEE 5323</name>
    <dbReference type="NCBI Taxonomy" id="2019572"/>
    <lineage>
        <taxon>Bacteria</taxon>
        <taxon>Bacillati</taxon>
        <taxon>Cyanobacteriota</taxon>
        <taxon>Cyanophyceae</taxon>
        <taxon>Nostocales</taxon>
        <taxon>Hapalosiphonaceae</taxon>
        <taxon>Fischerella</taxon>
    </lineage>
</organism>
<gene>
    <name evidence="2" type="ORF">CEN44_26995</name>
</gene>
<proteinExistence type="predicted"/>
<dbReference type="Proteomes" id="UP000235036">
    <property type="component" value="Unassembled WGS sequence"/>
</dbReference>
<dbReference type="AlphaFoldDB" id="A0A2N6JVC6"/>
<evidence type="ECO:0000256" key="1">
    <source>
        <dbReference type="SAM" id="SignalP"/>
    </source>
</evidence>
<reference evidence="2 3" key="1">
    <citation type="submission" date="2017-08" db="EMBL/GenBank/DDBJ databases">
        <title>Genomes of Fischerella (Mastigocladus) sp. strains.</title>
        <authorList>
            <person name="Miller S.R."/>
        </authorList>
    </citation>
    <scope>NUCLEOTIDE SEQUENCE [LARGE SCALE GENOMIC DNA]</scope>
    <source>
        <strain evidence="2 3">CCMEE 5323</strain>
    </source>
</reference>
<dbReference type="EMBL" id="NRQW01000656">
    <property type="protein sequence ID" value="PLZ83179.1"/>
    <property type="molecule type" value="Genomic_DNA"/>
</dbReference>
<feature type="chain" id="PRO_5014924703" evidence="1">
    <location>
        <begin position="26"/>
        <end position="205"/>
    </location>
</feature>
<protein>
    <submittedName>
        <fullName evidence="2">Uncharacterized protein</fullName>
    </submittedName>
</protein>
<keyword evidence="3" id="KW-1185">Reference proteome</keyword>
<keyword evidence="1" id="KW-0732">Signal</keyword>
<evidence type="ECO:0000313" key="3">
    <source>
        <dbReference type="Proteomes" id="UP000235036"/>
    </source>
</evidence>
<sequence>MRLLKVAFAIAVLFVNLLIAQPSWADKPKFSKNPDYIEVTKTIKELKKSAEGTIPANVQRQIDELEFQKAAIESGIAWGQCRNETGGNLAIYGNAGEESEESENSNQLYFLANGQTTPDQWDCQGVYLPSDVKVAGLDKTGAVAIRIMDGTQLLVKKNPDTSELELNIPNAKVVKPSDQDWFIPNVSQAFVDSRIPNTLTSGDNG</sequence>
<feature type="signal peptide" evidence="1">
    <location>
        <begin position="1"/>
        <end position="25"/>
    </location>
</feature>
<dbReference type="RefSeq" id="WP_016867487.1">
    <property type="nucleotide sequence ID" value="NZ_CAWNVR010000067.1"/>
</dbReference>
<comment type="caution">
    <text evidence="2">The sequence shown here is derived from an EMBL/GenBank/DDBJ whole genome shotgun (WGS) entry which is preliminary data.</text>
</comment>
<evidence type="ECO:0000313" key="2">
    <source>
        <dbReference type="EMBL" id="PLZ83179.1"/>
    </source>
</evidence>
<accession>A0A2N6JVC6</accession>
<name>A0A2N6JVC6_FISMU</name>